<dbReference type="EMBL" id="JASWJB010000102">
    <property type="protein sequence ID" value="KAK2598028.1"/>
    <property type="molecule type" value="Genomic_DNA"/>
</dbReference>
<dbReference type="AlphaFoldDB" id="A0AAJ0FYL2"/>
<accession>A0AAJ0FYL2</accession>
<proteinExistence type="predicted"/>
<evidence type="ECO:0000313" key="2">
    <source>
        <dbReference type="Proteomes" id="UP001251528"/>
    </source>
</evidence>
<evidence type="ECO:0000313" key="1">
    <source>
        <dbReference type="EMBL" id="KAK2598028.1"/>
    </source>
</evidence>
<dbReference type="Proteomes" id="UP001251528">
    <property type="component" value="Unassembled WGS sequence"/>
</dbReference>
<sequence length="163" mass="18414">MDIRKLSRGVFLFQDILSVAPPFNEYSHTVPLPPSHYTEVENLDKDRILTAMNPPDRPTNLDPSTDWDRKYVAWNFLSLDTLGTIEYRQGIFSTSPRDAVRWITLALAAVHVFLEDDLDLLQHQSDGQGLLSMPDTALGCLVRNSAYLAVSEPDLEIPPDFLD</sequence>
<reference evidence="1" key="1">
    <citation type="submission" date="2023-06" db="EMBL/GenBank/DDBJ databases">
        <title>Conoideocrella luteorostrata (Hypocreales: Clavicipitaceae), a potential biocontrol fungus for elongate hemlock scale in United States Christmas tree production areas.</title>
        <authorList>
            <person name="Barrett H."/>
            <person name="Lovett B."/>
            <person name="Macias A.M."/>
            <person name="Stajich J.E."/>
            <person name="Kasson M.T."/>
        </authorList>
    </citation>
    <scope>NUCLEOTIDE SEQUENCE</scope>
    <source>
        <strain evidence="1">ARSEF 14590</strain>
    </source>
</reference>
<gene>
    <name evidence="1" type="ORF">QQS21_005865</name>
</gene>
<protein>
    <submittedName>
        <fullName evidence="1">Uncharacterized protein</fullName>
    </submittedName>
</protein>
<comment type="caution">
    <text evidence="1">The sequence shown here is derived from an EMBL/GenBank/DDBJ whole genome shotgun (WGS) entry which is preliminary data.</text>
</comment>
<name>A0AAJ0FYL2_9HYPO</name>
<keyword evidence="2" id="KW-1185">Reference proteome</keyword>
<organism evidence="1 2">
    <name type="scientific">Conoideocrella luteorostrata</name>
    <dbReference type="NCBI Taxonomy" id="1105319"/>
    <lineage>
        <taxon>Eukaryota</taxon>
        <taxon>Fungi</taxon>
        <taxon>Dikarya</taxon>
        <taxon>Ascomycota</taxon>
        <taxon>Pezizomycotina</taxon>
        <taxon>Sordariomycetes</taxon>
        <taxon>Hypocreomycetidae</taxon>
        <taxon>Hypocreales</taxon>
        <taxon>Clavicipitaceae</taxon>
        <taxon>Conoideocrella</taxon>
    </lineage>
</organism>